<evidence type="ECO:0000313" key="1">
    <source>
        <dbReference type="EMBL" id="CAI8000173.1"/>
    </source>
</evidence>
<dbReference type="EMBL" id="CASHTH010000394">
    <property type="protein sequence ID" value="CAI8000173.1"/>
    <property type="molecule type" value="Genomic_DNA"/>
</dbReference>
<name>A0AA35R1E7_GEOBA</name>
<accession>A0AA35R1E7</accession>
<keyword evidence="2" id="KW-1185">Reference proteome</keyword>
<dbReference type="Proteomes" id="UP001174909">
    <property type="component" value="Unassembled WGS sequence"/>
</dbReference>
<reference evidence="1" key="1">
    <citation type="submission" date="2023-03" db="EMBL/GenBank/DDBJ databases">
        <authorList>
            <person name="Steffen K."/>
            <person name="Cardenas P."/>
        </authorList>
    </citation>
    <scope>NUCLEOTIDE SEQUENCE</scope>
</reference>
<dbReference type="AlphaFoldDB" id="A0AA35R1E7"/>
<sequence>IQWVRVGRYSLLVLLTSLLWCVGLSLCGPLRTVLLSEHSDLALGSLLSILACTHTQGKGRGAVFFLLGVLCLLLFDNDHSAIPLEHRILNTGVLPIIVYIYEPSLK</sequence>
<proteinExistence type="predicted"/>
<protein>
    <submittedName>
        <fullName evidence="1">Zinc transporter 5</fullName>
    </submittedName>
</protein>
<evidence type="ECO:0000313" key="2">
    <source>
        <dbReference type="Proteomes" id="UP001174909"/>
    </source>
</evidence>
<organism evidence="1 2">
    <name type="scientific">Geodia barretti</name>
    <name type="common">Barrett's horny sponge</name>
    <dbReference type="NCBI Taxonomy" id="519541"/>
    <lineage>
        <taxon>Eukaryota</taxon>
        <taxon>Metazoa</taxon>
        <taxon>Porifera</taxon>
        <taxon>Demospongiae</taxon>
        <taxon>Heteroscleromorpha</taxon>
        <taxon>Tetractinellida</taxon>
        <taxon>Astrophorina</taxon>
        <taxon>Geodiidae</taxon>
        <taxon>Geodia</taxon>
    </lineage>
</organism>
<comment type="caution">
    <text evidence="1">The sequence shown here is derived from an EMBL/GenBank/DDBJ whole genome shotgun (WGS) entry which is preliminary data.</text>
</comment>
<feature type="non-terminal residue" evidence="1">
    <location>
        <position position="1"/>
    </location>
</feature>
<gene>
    <name evidence="1" type="ORF">GBAR_LOCUS2858</name>
</gene>